<dbReference type="RefSeq" id="WP_135009814.1">
    <property type="nucleotide sequence ID" value="NZ_JAYEXM010000005.1"/>
</dbReference>
<keyword evidence="3" id="KW-1185">Reference proteome</keyword>
<dbReference type="InterPro" id="IPR022742">
    <property type="entry name" value="Hydrolase_4"/>
</dbReference>
<dbReference type="Pfam" id="PF12146">
    <property type="entry name" value="Hydrolase_4"/>
    <property type="match status" value="1"/>
</dbReference>
<dbReference type="AlphaFoldDB" id="A0AAX2SH61"/>
<organism evidence="2 3">
    <name type="scientific">Kocuria rhizophila</name>
    <dbReference type="NCBI Taxonomy" id="72000"/>
    <lineage>
        <taxon>Bacteria</taxon>
        <taxon>Bacillati</taxon>
        <taxon>Actinomycetota</taxon>
        <taxon>Actinomycetes</taxon>
        <taxon>Micrococcales</taxon>
        <taxon>Micrococcaceae</taxon>
        <taxon>Kocuria</taxon>
    </lineage>
</organism>
<dbReference type="SUPFAM" id="SSF53474">
    <property type="entry name" value="alpha/beta-Hydrolases"/>
    <property type="match status" value="1"/>
</dbReference>
<dbReference type="Gene3D" id="3.40.50.1820">
    <property type="entry name" value="alpha/beta hydrolase"/>
    <property type="match status" value="1"/>
</dbReference>
<proteinExistence type="predicted"/>
<gene>
    <name evidence="2" type="ORF">E4P33_00930</name>
</gene>
<dbReference type="Proteomes" id="UP000298017">
    <property type="component" value="Unassembled WGS sequence"/>
</dbReference>
<dbReference type="PIRSF" id="PIRSF037442">
    <property type="entry name" value="UCP037442_abhydr"/>
    <property type="match status" value="1"/>
</dbReference>
<dbReference type="GO" id="GO:0016787">
    <property type="term" value="F:hydrolase activity"/>
    <property type="evidence" value="ECO:0007669"/>
    <property type="project" value="UniProtKB-KW"/>
</dbReference>
<comment type="caution">
    <text evidence="2">The sequence shown here is derived from an EMBL/GenBank/DDBJ whole genome shotgun (WGS) entry which is preliminary data.</text>
</comment>
<name>A0AAX2SH61_KOCRH</name>
<evidence type="ECO:0000313" key="2">
    <source>
        <dbReference type="EMBL" id="TFI03113.1"/>
    </source>
</evidence>
<sequence>MRDDQSTPVRTERLSVPVGSETVVGTVWLPAQEPSGVVVVHPATATPERFYRAFAEHVVGRGLAAVTYDYRGTGRSGDPREHRHLRMRDWMDGDVPAVAAWTRARFPDLPVTAVGHSIGGHAMVLGNGLEGLDRFAIVSSHVADTRTVTPTKEKVRVAAMLHVVGPTISRALGYMPGKKLGIGEDMPAAAMLEWGTWARHRGYFFDDPSMDAPARAASVTQDVLALGASDDSWASPAQMKALTTRLTSATVEHRTYTPEQLGVARIGHHGLLRRSVGGNVWPELVDWLTAPRS</sequence>
<protein>
    <submittedName>
        <fullName evidence="2">Alpha/beta fold hydrolase</fullName>
    </submittedName>
</protein>
<evidence type="ECO:0000259" key="1">
    <source>
        <dbReference type="Pfam" id="PF12146"/>
    </source>
</evidence>
<evidence type="ECO:0000313" key="3">
    <source>
        <dbReference type="Proteomes" id="UP000298017"/>
    </source>
</evidence>
<feature type="domain" description="Serine aminopeptidase S33" evidence="1">
    <location>
        <begin position="33"/>
        <end position="256"/>
    </location>
</feature>
<reference evidence="2 3" key="1">
    <citation type="submission" date="2019-03" db="EMBL/GenBank/DDBJ databases">
        <title>Genome Sequencing and Assembly of Various Microbes Isolated from Alder Root Nodule.</title>
        <authorList>
            <person name="Swanson E."/>
            <person name="Sevigny J.L."/>
            <person name="Pesce C."/>
            <person name="Davis I."/>
            <person name="Kleiner V."/>
            <person name="Tisa L."/>
        </authorList>
    </citation>
    <scope>NUCLEOTIDE SEQUENCE [LARGE SCALE GENOMIC DNA]</scope>
    <source>
        <strain evidence="2 3">4R-31</strain>
    </source>
</reference>
<dbReference type="InterPro" id="IPR029058">
    <property type="entry name" value="AB_hydrolase_fold"/>
</dbReference>
<dbReference type="InterPro" id="IPR017208">
    <property type="entry name" value="UCP037442_abhydr"/>
</dbReference>
<dbReference type="EMBL" id="SPNK01000001">
    <property type="protein sequence ID" value="TFI03113.1"/>
    <property type="molecule type" value="Genomic_DNA"/>
</dbReference>
<keyword evidence="2" id="KW-0378">Hydrolase</keyword>
<accession>A0AAX2SH61</accession>